<feature type="domain" description="Aminoglycoside phosphotransferase" evidence="2">
    <location>
        <begin position="345"/>
        <end position="534"/>
    </location>
</feature>
<evidence type="ECO:0000313" key="3">
    <source>
        <dbReference type="EMBL" id="KAJ4391476.1"/>
    </source>
</evidence>
<accession>A0A9W9CXT4</accession>
<dbReference type="Pfam" id="PF01636">
    <property type="entry name" value="APH"/>
    <property type="match status" value="1"/>
</dbReference>
<dbReference type="InterPro" id="IPR051678">
    <property type="entry name" value="AGP_Transferase"/>
</dbReference>
<gene>
    <name evidence="3" type="ORF">N0V93_005093</name>
</gene>
<proteinExistence type="predicted"/>
<evidence type="ECO:0000313" key="4">
    <source>
        <dbReference type="Proteomes" id="UP001140453"/>
    </source>
</evidence>
<protein>
    <recommendedName>
        <fullName evidence="2">Aminoglycoside phosphotransferase domain-containing protein</fullName>
    </recommendedName>
</protein>
<dbReference type="Proteomes" id="UP001140453">
    <property type="component" value="Unassembled WGS sequence"/>
</dbReference>
<name>A0A9W9CXT4_9PEZI</name>
<organism evidence="3 4">
    <name type="scientific">Gnomoniopsis smithogilvyi</name>
    <dbReference type="NCBI Taxonomy" id="1191159"/>
    <lineage>
        <taxon>Eukaryota</taxon>
        <taxon>Fungi</taxon>
        <taxon>Dikarya</taxon>
        <taxon>Ascomycota</taxon>
        <taxon>Pezizomycotina</taxon>
        <taxon>Sordariomycetes</taxon>
        <taxon>Sordariomycetidae</taxon>
        <taxon>Diaporthales</taxon>
        <taxon>Gnomoniaceae</taxon>
        <taxon>Gnomoniopsis</taxon>
    </lineage>
</organism>
<dbReference type="CDD" id="cd05120">
    <property type="entry name" value="APH_ChoK_like"/>
    <property type="match status" value="1"/>
</dbReference>
<keyword evidence="4" id="KW-1185">Reference proteome</keyword>
<dbReference type="EMBL" id="JAPEVB010000003">
    <property type="protein sequence ID" value="KAJ4391476.1"/>
    <property type="molecule type" value="Genomic_DNA"/>
</dbReference>
<evidence type="ECO:0000259" key="2">
    <source>
        <dbReference type="Pfam" id="PF01636"/>
    </source>
</evidence>
<reference evidence="3" key="1">
    <citation type="submission" date="2022-10" db="EMBL/GenBank/DDBJ databases">
        <title>Tapping the CABI collections for fungal endophytes: first genome assemblies for Collariella, Neodidymelliopsis, Ascochyta clinopodiicola, Didymella pomorum, Didymosphaeria variabile, Neocosmospora piperis and Neocucurbitaria cava.</title>
        <authorList>
            <person name="Hill R."/>
        </authorList>
    </citation>
    <scope>NUCLEOTIDE SEQUENCE</scope>
    <source>
        <strain evidence="3">IMI 355082</strain>
    </source>
</reference>
<dbReference type="PANTHER" id="PTHR21310">
    <property type="entry name" value="AMINOGLYCOSIDE PHOSPHOTRANSFERASE-RELATED-RELATED"/>
    <property type="match status" value="1"/>
</dbReference>
<dbReference type="AlphaFoldDB" id="A0A9W9CXT4"/>
<feature type="region of interest" description="Disordered" evidence="1">
    <location>
        <begin position="257"/>
        <end position="277"/>
    </location>
</feature>
<dbReference type="PANTHER" id="PTHR21310:SF58">
    <property type="entry name" value="AMINOGLYCOSIDE PHOSPHOTRANSFERASE DOMAIN-CONTAINING PROTEIN"/>
    <property type="match status" value="1"/>
</dbReference>
<evidence type="ECO:0000256" key="1">
    <source>
        <dbReference type="SAM" id="MobiDB-lite"/>
    </source>
</evidence>
<comment type="caution">
    <text evidence="3">The sequence shown here is derived from an EMBL/GenBank/DDBJ whole genome shotgun (WGS) entry which is preliminary data.</text>
</comment>
<sequence length="572" mass="64361">MDYIDGEVPQVLSIIETAGLPHPSGELLSSFVTEALNPSSTARFVLETCRAGGSHDKRALLSSLVDDWTYIVESISQRGRPPPAPGPDVRQQIISRDGGRCCITGKPGRIWDPLVVQPILPIPSGWIEQNSPRIFDMLTAFFGPGYRDWWLSYAREAFEYTHFSFNSHWLVRKSAASAFSRGLVKLDRCQPSMIEYTICHIPIGPEQPIRINGEHPLLGDHSREGITTVDPRFLGTHARLARSIQFVELARKFAREKASSPSQPVGPETAHRPKIDSPGISPLSTSFTQLLVTTLLSVWLLVPERVRLLAYRILRLAARRLYEPDTHAVQKLPFGLYLKSAGILDSLRNEHNAMNCVRRYTSIPVPKPLDFVTKPGHGESPDEGYLLMSQIPGVPLWRCCDVLSDKDVAQITGQMQEYIAQMRAIPRTISPENAICNTLGNALRDHHIGVAGADVPVGPFVDEAAFNQVLRYPEDPGRKGHRVFFTHADLNPRNIMVNEVVQENGASGWRVSGIVDWETAGYYPEYWEYTKALYEEFRWSKRYVNMIHGVFKTFGDYSKEYDVEKRDREAGL</sequence>
<dbReference type="SUPFAM" id="SSF56112">
    <property type="entry name" value="Protein kinase-like (PK-like)"/>
    <property type="match status" value="1"/>
</dbReference>
<dbReference type="InterPro" id="IPR011009">
    <property type="entry name" value="Kinase-like_dom_sf"/>
</dbReference>
<dbReference type="OrthoDB" id="3250044at2759"/>
<dbReference type="InterPro" id="IPR002575">
    <property type="entry name" value="Aminoglycoside_PTrfase"/>
</dbReference>